<evidence type="ECO:0000256" key="5">
    <source>
        <dbReference type="ARBA" id="ARBA00022840"/>
    </source>
</evidence>
<dbReference type="Pfam" id="PF00152">
    <property type="entry name" value="tRNA-synt_2"/>
    <property type="match status" value="1"/>
</dbReference>
<dbReference type="Pfam" id="PF01588">
    <property type="entry name" value="tRNA_bind"/>
    <property type="match status" value="1"/>
</dbReference>
<evidence type="ECO:0000256" key="9">
    <source>
        <dbReference type="HAMAP-Rule" id="MF_00252"/>
    </source>
</evidence>
<comment type="subcellular location">
    <subcellularLocation>
        <location evidence="9">Cytoplasm</location>
    </subcellularLocation>
</comment>
<sequence length="636" mass="72229">MTDNNKDLNEMLKIKREKLEELKQEGRDPHEIVNFKDRIPASEIKDNFDNYDGKSVRIAGRIRAKRGHGNMSFMDIQDESGTIQIVNRKNVIGDEFKQVKKYDIGDIVGIEGNVFKTNQGEISIETQTPQLLTKSLQILPEKWHGLKDPDLRYRQRYLDLIVNPEVKEVFYQRSQIISEIRKFLDGRGFMEVETPILNTIAGGATARPFITHHNTLDIDMYLRIANELYLKRLIVGGFDKVYEMGRMFRNEGMDATHNPEYTAMELYQAYADYEDMMEITEHMIETVATNVLGKTTIEYDGQEIELKAPWARIPMIDAIKNETGIDFNEIASYEDAVAIAKEKGVEVKETRGEIISEFFEEFVEDKLIQPTFIIDYPVEISPLAKRKNDDKSLTYRFEAFINGKEVANAFSELNDAADQRERFEAQVAKREKGDDEAQMMDHDFVNALEVGLPPTGGLGIGIDRVIMLLTGQHSIRDVLLFPTMKPTGKNAVEGNESQSPAPKKQVEEIDEVIDFTGVEIEDIYEDVDFDTFIKSDFRVVKVLACEEVPKSNKLLKFTLDDGTGKERTILSGIKKHYSPEELIGKNLVAIVNLPPRAMMGIDSEGMILSAVHNQNGEEVLNVLQVSNRIPAGAKIQ</sequence>
<dbReference type="Pfam" id="PF01336">
    <property type="entry name" value="tRNA_anti-codon"/>
    <property type="match status" value="1"/>
</dbReference>
<feature type="domain" description="Aminoacyl-transfer RNA synthetases class-II family profile" evidence="12">
    <location>
        <begin position="170"/>
        <end position="486"/>
    </location>
</feature>
<organism evidence="14 15">
    <name type="scientific">Anaerococcus groningensis</name>
    <dbReference type="NCBI Taxonomy" id="3115616"/>
    <lineage>
        <taxon>Bacteria</taxon>
        <taxon>Bacillati</taxon>
        <taxon>Bacillota</taxon>
        <taxon>Tissierellia</taxon>
        <taxon>Tissierellales</taxon>
        <taxon>Peptoniphilaceae</taxon>
        <taxon>Anaerococcus</taxon>
    </lineage>
</organism>
<protein>
    <recommendedName>
        <fullName evidence="9">Lysine--tRNA ligase</fullName>
        <ecNumber evidence="9">6.1.1.6</ecNumber>
    </recommendedName>
    <alternativeName>
        <fullName evidence="9">Lysyl-tRNA synthetase</fullName>
        <shortName evidence="9">LysRS</shortName>
    </alternativeName>
</protein>
<dbReference type="PRINTS" id="PR00982">
    <property type="entry name" value="TRNASYNTHLYS"/>
</dbReference>
<dbReference type="InterPro" id="IPR004495">
    <property type="entry name" value="Met-tRNA-synth_bsu_C"/>
</dbReference>
<dbReference type="CDD" id="cd04322">
    <property type="entry name" value="LysRS_N"/>
    <property type="match status" value="1"/>
</dbReference>
<keyword evidence="3 9" id="KW-0479">Metal-binding</keyword>
<dbReference type="PANTHER" id="PTHR42918">
    <property type="entry name" value="LYSYL-TRNA SYNTHETASE"/>
    <property type="match status" value="1"/>
</dbReference>
<keyword evidence="9" id="KW-0963">Cytoplasm</keyword>
<dbReference type="EMBL" id="JBGMEG010000001">
    <property type="protein sequence ID" value="MFO3716896.1"/>
    <property type="molecule type" value="Genomic_DNA"/>
</dbReference>
<dbReference type="InterPro" id="IPR002547">
    <property type="entry name" value="tRNA-bd_dom"/>
</dbReference>
<dbReference type="InterPro" id="IPR004365">
    <property type="entry name" value="NA-bd_OB_tRNA"/>
</dbReference>
<keyword evidence="5 9" id="KW-0067">ATP-binding</keyword>
<evidence type="ECO:0000256" key="10">
    <source>
        <dbReference type="PROSITE-ProRule" id="PRU00209"/>
    </source>
</evidence>
<dbReference type="RefSeq" id="WP_410023504.1">
    <property type="nucleotide sequence ID" value="NZ_JBGMEG010000001.1"/>
</dbReference>
<evidence type="ECO:0000256" key="2">
    <source>
        <dbReference type="ARBA" id="ARBA00022598"/>
    </source>
</evidence>
<evidence type="ECO:0000256" key="8">
    <source>
        <dbReference type="ARBA" id="ARBA00048573"/>
    </source>
</evidence>
<dbReference type="InterPro" id="IPR004364">
    <property type="entry name" value="Aa-tRNA-synt_II"/>
</dbReference>
<dbReference type="Proteomes" id="UP001637993">
    <property type="component" value="Unassembled WGS sequence"/>
</dbReference>
<evidence type="ECO:0000259" key="13">
    <source>
        <dbReference type="PROSITE" id="PS50886"/>
    </source>
</evidence>
<reference evidence="14 15" key="1">
    <citation type="journal article" date="2025" name="Anaerobe">
        <title>Description of Anaerococcus kampingiae sp. nov., Anaerococcus groningensis sp. nov., Anaerococcus martiniensis sp. nov., and Anaerococcus cruorum sp. nov., isolated from human clinical specimens.</title>
        <authorList>
            <person name="Boiten K.E."/>
            <person name="Meijer J."/>
            <person name="van Wezel E.M."/>
            <person name="Veloo A.C.M."/>
        </authorList>
    </citation>
    <scope>NUCLEOTIDE SEQUENCE [LARGE SCALE GENOMIC DNA]</scope>
    <source>
        <strain evidence="14 15">ENR1011</strain>
    </source>
</reference>
<feature type="binding site" evidence="9">
    <location>
        <position position="405"/>
    </location>
    <ligand>
        <name>Mg(2+)</name>
        <dbReference type="ChEBI" id="CHEBI:18420"/>
        <label>2</label>
    </ligand>
</feature>
<dbReference type="InterPro" id="IPR044136">
    <property type="entry name" value="Lys-tRNA-ligase_II_N"/>
</dbReference>
<comment type="caution">
    <text evidence="14">The sequence shown here is derived from an EMBL/GenBank/DDBJ whole genome shotgun (WGS) entry which is preliminary data.</text>
</comment>
<dbReference type="GO" id="GO:0004824">
    <property type="term" value="F:lysine-tRNA ligase activity"/>
    <property type="evidence" value="ECO:0007669"/>
    <property type="project" value="UniProtKB-EC"/>
</dbReference>
<dbReference type="Gene3D" id="2.40.50.140">
    <property type="entry name" value="Nucleic acid-binding proteins"/>
    <property type="match status" value="2"/>
</dbReference>
<dbReference type="InterPro" id="IPR006195">
    <property type="entry name" value="aa-tRNA-synth_II"/>
</dbReference>
<evidence type="ECO:0000313" key="14">
    <source>
        <dbReference type="EMBL" id="MFO3716896.1"/>
    </source>
</evidence>
<evidence type="ECO:0000256" key="11">
    <source>
        <dbReference type="RuleBase" id="RU000336"/>
    </source>
</evidence>
<keyword evidence="9" id="KW-0648">Protein biosynthesis</keyword>
<feature type="binding site" evidence="9">
    <location>
        <position position="405"/>
    </location>
    <ligand>
        <name>Mg(2+)</name>
        <dbReference type="ChEBI" id="CHEBI:18420"/>
        <label>1</label>
    </ligand>
</feature>
<accession>A0ABW9MYM1</accession>
<evidence type="ECO:0000256" key="6">
    <source>
        <dbReference type="ARBA" id="ARBA00022884"/>
    </source>
</evidence>
<dbReference type="Gene3D" id="3.30.930.10">
    <property type="entry name" value="Bira Bifunctional Protein, Domain 2"/>
    <property type="match status" value="1"/>
</dbReference>
<dbReference type="HAMAP" id="MF_00252">
    <property type="entry name" value="Lys_tRNA_synth_class2"/>
    <property type="match status" value="1"/>
</dbReference>
<comment type="similarity">
    <text evidence="9">Belongs to the class-II aminoacyl-tRNA synthetase family.</text>
</comment>
<feature type="domain" description="TRNA-binding" evidence="13">
    <location>
        <begin position="531"/>
        <end position="636"/>
    </location>
</feature>
<keyword evidence="6 10" id="KW-0694">RNA-binding</keyword>
<dbReference type="InterPro" id="IPR045864">
    <property type="entry name" value="aa-tRNA-synth_II/BPL/LPL"/>
</dbReference>
<comment type="catalytic activity">
    <reaction evidence="8 9 11">
        <text>tRNA(Lys) + L-lysine + ATP = L-lysyl-tRNA(Lys) + AMP + diphosphate</text>
        <dbReference type="Rhea" id="RHEA:20792"/>
        <dbReference type="Rhea" id="RHEA-COMP:9696"/>
        <dbReference type="Rhea" id="RHEA-COMP:9697"/>
        <dbReference type="ChEBI" id="CHEBI:30616"/>
        <dbReference type="ChEBI" id="CHEBI:32551"/>
        <dbReference type="ChEBI" id="CHEBI:33019"/>
        <dbReference type="ChEBI" id="CHEBI:78442"/>
        <dbReference type="ChEBI" id="CHEBI:78529"/>
        <dbReference type="ChEBI" id="CHEBI:456215"/>
        <dbReference type="EC" id="6.1.1.6"/>
    </reaction>
</comment>
<dbReference type="EC" id="6.1.1.6" evidence="9"/>
<dbReference type="SUPFAM" id="SSF50249">
    <property type="entry name" value="Nucleic acid-binding proteins"/>
    <property type="match status" value="2"/>
</dbReference>
<feature type="binding site" evidence="9">
    <location>
        <position position="398"/>
    </location>
    <ligand>
        <name>Mg(2+)</name>
        <dbReference type="ChEBI" id="CHEBI:18420"/>
        <label>1</label>
    </ligand>
</feature>
<keyword evidence="4 9" id="KW-0547">Nucleotide-binding</keyword>
<evidence type="ECO:0000259" key="12">
    <source>
        <dbReference type="PROSITE" id="PS50862"/>
    </source>
</evidence>
<comment type="subunit">
    <text evidence="9">Homodimer.</text>
</comment>
<dbReference type="InterPro" id="IPR012340">
    <property type="entry name" value="NA-bd_OB-fold"/>
</dbReference>
<keyword evidence="1 10" id="KW-0820">tRNA-binding</keyword>
<proteinExistence type="inferred from homology"/>
<dbReference type="NCBIfam" id="TIGR00399">
    <property type="entry name" value="metG_C_term"/>
    <property type="match status" value="1"/>
</dbReference>
<evidence type="ECO:0000256" key="1">
    <source>
        <dbReference type="ARBA" id="ARBA00022555"/>
    </source>
</evidence>
<name>A0ABW9MYM1_9FIRM</name>
<keyword evidence="15" id="KW-1185">Reference proteome</keyword>
<evidence type="ECO:0000256" key="3">
    <source>
        <dbReference type="ARBA" id="ARBA00022723"/>
    </source>
</evidence>
<dbReference type="PROSITE" id="PS50862">
    <property type="entry name" value="AA_TRNA_LIGASE_II"/>
    <property type="match status" value="1"/>
</dbReference>
<dbReference type="NCBIfam" id="TIGR00499">
    <property type="entry name" value="lysS_bact"/>
    <property type="match status" value="1"/>
</dbReference>
<comment type="cofactor">
    <cofactor evidence="9 11">
        <name>Mg(2+)</name>
        <dbReference type="ChEBI" id="CHEBI:18420"/>
    </cofactor>
    <text evidence="9 11">Binds 3 Mg(2+) ions per subunit.</text>
</comment>
<dbReference type="PANTHER" id="PTHR42918:SF15">
    <property type="entry name" value="LYSINE--TRNA LIGASE, CHLOROPLASTIC_MITOCHONDRIAL"/>
    <property type="match status" value="1"/>
</dbReference>
<dbReference type="InterPro" id="IPR018149">
    <property type="entry name" value="Lys-tRNA-synth_II_C"/>
</dbReference>
<dbReference type="PROSITE" id="PS50886">
    <property type="entry name" value="TRBD"/>
    <property type="match status" value="1"/>
</dbReference>
<dbReference type="CDD" id="cd00775">
    <property type="entry name" value="LysRS_core"/>
    <property type="match status" value="1"/>
</dbReference>
<dbReference type="SUPFAM" id="SSF55681">
    <property type="entry name" value="Class II aaRS and biotin synthetases"/>
    <property type="match status" value="1"/>
</dbReference>
<dbReference type="NCBIfam" id="NF001756">
    <property type="entry name" value="PRK00484.1"/>
    <property type="match status" value="1"/>
</dbReference>
<keyword evidence="2 9" id="KW-0436">Ligase</keyword>
<evidence type="ECO:0000256" key="4">
    <source>
        <dbReference type="ARBA" id="ARBA00022741"/>
    </source>
</evidence>
<dbReference type="CDD" id="cd02800">
    <property type="entry name" value="tRNA_bind_EcMetRS_like"/>
    <property type="match status" value="1"/>
</dbReference>
<keyword evidence="7 9" id="KW-0030">Aminoacyl-tRNA synthetase</keyword>
<evidence type="ECO:0000313" key="15">
    <source>
        <dbReference type="Proteomes" id="UP001637993"/>
    </source>
</evidence>
<gene>
    <name evidence="9 14" type="primary">lysS</name>
    <name evidence="14" type="ORF">AB9Q04_00860</name>
</gene>
<keyword evidence="9 11" id="KW-0460">Magnesium</keyword>
<evidence type="ECO:0000256" key="7">
    <source>
        <dbReference type="ARBA" id="ARBA00023146"/>
    </source>
</evidence>
<dbReference type="InterPro" id="IPR002313">
    <property type="entry name" value="Lys-tRNA-ligase_II"/>
</dbReference>